<sequence length="286" mass="34814">MLLYIGNMILRVQAKYKVRYFSNTCLCNIYGFFKKGVFIMRQLLNYKITDHVVEKIEYLLSQKPLNEITKEDFNEIEKYKDTFLFDIQDEYIWAYEDIHYIFDLDVSSMYEICYVKFYEIKELDLYILQESEEIKRVYPKRKMENFIENCSTNGMDYIMHIILNGIYWKDNNNIFKKAVDNFIKRYKDEKDGEDSLVFSGEGDTFQINLSGEILKFLTKDVEMQKNFDYYSYFNKNYKEYLIGYYLGQPIYKIKDKLYYLADDSDCFGNRFYWPLKRGWTKMLPLF</sequence>
<organism evidence="1 2">
    <name type="scientific">Tepidimicrobium xylanilyticum</name>
    <dbReference type="NCBI Taxonomy" id="1123352"/>
    <lineage>
        <taxon>Bacteria</taxon>
        <taxon>Bacillati</taxon>
        <taxon>Bacillota</taxon>
        <taxon>Tissierellia</taxon>
        <taxon>Tissierellales</taxon>
        <taxon>Tepidimicrobiaceae</taxon>
        <taxon>Tepidimicrobium</taxon>
    </lineage>
</organism>
<keyword evidence="2" id="KW-1185">Reference proteome</keyword>
<name>A0A1H2WW70_9FIRM</name>
<evidence type="ECO:0000313" key="1">
    <source>
        <dbReference type="EMBL" id="SDW84219.1"/>
    </source>
</evidence>
<gene>
    <name evidence="1" type="ORF">SAMN05660923_01346</name>
</gene>
<dbReference type="EMBL" id="FNNG01000004">
    <property type="protein sequence ID" value="SDW84219.1"/>
    <property type="molecule type" value="Genomic_DNA"/>
</dbReference>
<proteinExistence type="predicted"/>
<dbReference type="Proteomes" id="UP000198828">
    <property type="component" value="Unassembled WGS sequence"/>
</dbReference>
<evidence type="ECO:0000313" key="2">
    <source>
        <dbReference type="Proteomes" id="UP000198828"/>
    </source>
</evidence>
<reference evidence="1 2" key="1">
    <citation type="submission" date="2016-10" db="EMBL/GenBank/DDBJ databases">
        <authorList>
            <person name="de Groot N.N."/>
        </authorList>
    </citation>
    <scope>NUCLEOTIDE SEQUENCE [LARGE SCALE GENOMIC DNA]</scope>
    <source>
        <strain evidence="1 2">DSM 23310</strain>
    </source>
</reference>
<accession>A0A1H2WW70</accession>
<dbReference type="AlphaFoldDB" id="A0A1H2WW70"/>
<protein>
    <submittedName>
        <fullName evidence="1">Uncharacterized protein</fullName>
    </submittedName>
</protein>